<dbReference type="AlphaFoldDB" id="A0AAE0H3U9"/>
<dbReference type="EMBL" id="LGRX02000460">
    <property type="protein sequence ID" value="KAK3288501.1"/>
    <property type="molecule type" value="Genomic_DNA"/>
</dbReference>
<protein>
    <submittedName>
        <fullName evidence="2">Uncharacterized protein</fullName>
    </submittedName>
</protein>
<proteinExistence type="predicted"/>
<accession>A0AAE0H3U9</accession>
<evidence type="ECO:0000313" key="2">
    <source>
        <dbReference type="EMBL" id="KAK3288501.1"/>
    </source>
</evidence>
<name>A0AAE0H3U9_9CHLO</name>
<keyword evidence="3" id="KW-1185">Reference proteome</keyword>
<dbReference type="Proteomes" id="UP001190700">
    <property type="component" value="Unassembled WGS sequence"/>
</dbReference>
<comment type="caution">
    <text evidence="2">The sequence shown here is derived from an EMBL/GenBank/DDBJ whole genome shotgun (WGS) entry which is preliminary data.</text>
</comment>
<organism evidence="2 3">
    <name type="scientific">Cymbomonas tetramitiformis</name>
    <dbReference type="NCBI Taxonomy" id="36881"/>
    <lineage>
        <taxon>Eukaryota</taxon>
        <taxon>Viridiplantae</taxon>
        <taxon>Chlorophyta</taxon>
        <taxon>Pyramimonadophyceae</taxon>
        <taxon>Pyramimonadales</taxon>
        <taxon>Pyramimonadaceae</taxon>
        <taxon>Cymbomonas</taxon>
    </lineage>
</organism>
<dbReference type="EMBL" id="LGRX02020510">
    <property type="protein sequence ID" value="KAK3257433.1"/>
    <property type="molecule type" value="Genomic_DNA"/>
</dbReference>
<sequence>MEAVHLCERMSENCTETNCYNLETKCANLPAVRKTCAGSDVFMRAESPSDLYDTAEYQDTLTDDDAAVAVESNSEVDAILVSEHARFQKDVAPEEASNRVELLTAMDQAYARAGHCDAAKAIRSVVLEETSIAQSTIACSRLAYARREQVALYVAHGHSVQHPQLGVAPCGSARVAQHEGAAVVAAAD</sequence>
<evidence type="ECO:0000313" key="3">
    <source>
        <dbReference type="Proteomes" id="UP001190700"/>
    </source>
</evidence>
<reference evidence="2 3" key="1">
    <citation type="journal article" date="2015" name="Genome Biol. Evol.">
        <title>Comparative Genomics of a Bacterivorous Green Alga Reveals Evolutionary Causalities and Consequences of Phago-Mixotrophic Mode of Nutrition.</title>
        <authorList>
            <person name="Burns J.A."/>
            <person name="Paasch A."/>
            <person name="Narechania A."/>
            <person name="Kim E."/>
        </authorList>
    </citation>
    <scope>NUCLEOTIDE SEQUENCE [LARGE SCALE GENOMIC DNA]</scope>
    <source>
        <strain evidence="2">PLY_AMNH</strain>
    </source>
</reference>
<gene>
    <name evidence="1" type="ORF">CYMTET_33479</name>
    <name evidence="2" type="ORF">CYMTET_4026</name>
</gene>
<reference evidence="2" key="2">
    <citation type="submission" date="2023-06" db="EMBL/GenBank/DDBJ databases">
        <title>Long-read-based genome assembly of the green algal bacterivore Cymbomonas tetramitiformis.</title>
        <authorList>
            <person name="Gyaltshen Y."/>
            <person name="Rozenberg A."/>
            <person name="Paasch A."/>
            <person name="Burns J.A."/>
            <person name="Warring S."/>
            <person name="Larson R."/>
            <person name="Maurer-Alcala X."/>
            <person name="Dacks J."/>
            <person name="Kim E."/>
        </authorList>
    </citation>
    <scope>NUCLEOTIDE SEQUENCE</scope>
    <source>
        <strain evidence="2">PLY_AMNH</strain>
    </source>
</reference>
<evidence type="ECO:0000313" key="1">
    <source>
        <dbReference type="EMBL" id="KAK3257433.1"/>
    </source>
</evidence>